<dbReference type="EMBL" id="QZWG01000002">
    <property type="protein sequence ID" value="RZC24830.1"/>
    <property type="molecule type" value="Genomic_DNA"/>
</dbReference>
<proteinExistence type="predicted"/>
<keyword evidence="2" id="KW-1185">Reference proteome</keyword>
<sequence>MTWVAKCVTVTSLLQPSKPMAESAVVTLPKLLSTLSPTAQPLARPHHQVLHRRRGLGHLRPHLGGREPGVPWAPPPTKLSLNAELHLVSLAASVALYCHCCEFLQELCAATDVQHRGVHLA</sequence>
<name>A0A445LNG9_GLYSO</name>
<accession>A0A445LNG9</accession>
<gene>
    <name evidence="1" type="ORF">D0Y65_003832</name>
</gene>
<dbReference type="Proteomes" id="UP000289340">
    <property type="component" value="Chromosome 2"/>
</dbReference>
<evidence type="ECO:0000313" key="1">
    <source>
        <dbReference type="EMBL" id="RZC24830.1"/>
    </source>
</evidence>
<comment type="caution">
    <text evidence="1">The sequence shown here is derived from an EMBL/GenBank/DDBJ whole genome shotgun (WGS) entry which is preliminary data.</text>
</comment>
<evidence type="ECO:0000313" key="2">
    <source>
        <dbReference type="Proteomes" id="UP000289340"/>
    </source>
</evidence>
<organism evidence="1 2">
    <name type="scientific">Glycine soja</name>
    <name type="common">Wild soybean</name>
    <dbReference type="NCBI Taxonomy" id="3848"/>
    <lineage>
        <taxon>Eukaryota</taxon>
        <taxon>Viridiplantae</taxon>
        <taxon>Streptophyta</taxon>
        <taxon>Embryophyta</taxon>
        <taxon>Tracheophyta</taxon>
        <taxon>Spermatophyta</taxon>
        <taxon>Magnoliopsida</taxon>
        <taxon>eudicotyledons</taxon>
        <taxon>Gunneridae</taxon>
        <taxon>Pentapetalae</taxon>
        <taxon>rosids</taxon>
        <taxon>fabids</taxon>
        <taxon>Fabales</taxon>
        <taxon>Fabaceae</taxon>
        <taxon>Papilionoideae</taxon>
        <taxon>50 kb inversion clade</taxon>
        <taxon>NPAAA clade</taxon>
        <taxon>indigoferoid/millettioid clade</taxon>
        <taxon>Phaseoleae</taxon>
        <taxon>Glycine</taxon>
        <taxon>Glycine subgen. Soja</taxon>
    </lineage>
</organism>
<reference evidence="1 2" key="1">
    <citation type="submission" date="2018-09" db="EMBL/GenBank/DDBJ databases">
        <title>A high-quality reference genome of wild soybean provides a powerful tool to mine soybean genomes.</title>
        <authorList>
            <person name="Xie M."/>
            <person name="Chung C.Y.L."/>
            <person name="Li M.-W."/>
            <person name="Wong F.-L."/>
            <person name="Chan T.-F."/>
            <person name="Lam H.-M."/>
        </authorList>
    </citation>
    <scope>NUCLEOTIDE SEQUENCE [LARGE SCALE GENOMIC DNA]</scope>
    <source>
        <strain evidence="2">cv. W05</strain>
        <tissue evidence="1">Hypocotyl of etiolated seedlings</tissue>
    </source>
</reference>
<dbReference type="AlphaFoldDB" id="A0A445LNG9"/>
<protein>
    <submittedName>
        <fullName evidence="1">Uncharacterized protein</fullName>
    </submittedName>
</protein>